<evidence type="ECO:0000313" key="12">
    <source>
        <dbReference type="Proteomes" id="UP000292423"/>
    </source>
</evidence>
<dbReference type="AlphaFoldDB" id="A0A4Q7Z4H6"/>
<dbReference type="PANTHER" id="PTHR30457:SF12">
    <property type="entry name" value="5'_3'-NUCLEOTIDASE SURE"/>
    <property type="match status" value="1"/>
</dbReference>
<dbReference type="FunFam" id="3.40.1210.10:FF:000001">
    <property type="entry name" value="5'/3'-nucleotidase SurE"/>
    <property type="match status" value="1"/>
</dbReference>
<dbReference type="NCBIfam" id="NF001490">
    <property type="entry name" value="PRK00346.1-4"/>
    <property type="match status" value="1"/>
</dbReference>
<feature type="domain" description="Survival protein SurE-like phosphatase/nucleotidase" evidence="10">
    <location>
        <begin position="3"/>
        <end position="187"/>
    </location>
</feature>
<keyword evidence="6 9" id="KW-0479">Metal-binding</keyword>
<dbReference type="Pfam" id="PF01975">
    <property type="entry name" value="SurE"/>
    <property type="match status" value="1"/>
</dbReference>
<comment type="subcellular location">
    <subcellularLocation>
        <location evidence="3 9">Cytoplasm</location>
    </subcellularLocation>
</comment>
<dbReference type="GO" id="GO:0000166">
    <property type="term" value="F:nucleotide binding"/>
    <property type="evidence" value="ECO:0007669"/>
    <property type="project" value="UniProtKB-KW"/>
</dbReference>
<dbReference type="RefSeq" id="WP_130413397.1">
    <property type="nucleotide sequence ID" value="NZ_SHKX01000012.1"/>
</dbReference>
<keyword evidence="5 9" id="KW-0963">Cytoplasm</keyword>
<evidence type="ECO:0000256" key="9">
    <source>
        <dbReference type="HAMAP-Rule" id="MF_00060"/>
    </source>
</evidence>
<dbReference type="GO" id="GO:0004309">
    <property type="term" value="F:exopolyphosphatase activity"/>
    <property type="evidence" value="ECO:0007669"/>
    <property type="project" value="TreeGrafter"/>
</dbReference>
<dbReference type="EC" id="3.1.3.5" evidence="9"/>
<feature type="binding site" evidence="9">
    <location>
        <position position="91"/>
    </location>
    <ligand>
        <name>a divalent metal cation</name>
        <dbReference type="ChEBI" id="CHEBI:60240"/>
    </ligand>
</feature>
<reference evidence="11 12" key="1">
    <citation type="submission" date="2019-02" db="EMBL/GenBank/DDBJ databases">
        <title>Genomic Encyclopedia of Type Strains, Phase IV (KMG-IV): sequencing the most valuable type-strain genomes for metagenomic binning, comparative biology and taxonomic classification.</title>
        <authorList>
            <person name="Goeker M."/>
        </authorList>
    </citation>
    <scope>NUCLEOTIDE SEQUENCE [LARGE SCALE GENOMIC DNA]</scope>
    <source>
        <strain evidence="11 12">DSM 105135</strain>
    </source>
</reference>
<keyword evidence="8 9" id="KW-0378">Hydrolase</keyword>
<dbReference type="HAMAP" id="MF_00060">
    <property type="entry name" value="SurE"/>
    <property type="match status" value="1"/>
</dbReference>
<comment type="similarity">
    <text evidence="4 9">Belongs to the SurE nucleotidase family.</text>
</comment>
<evidence type="ECO:0000256" key="1">
    <source>
        <dbReference type="ARBA" id="ARBA00000815"/>
    </source>
</evidence>
<comment type="function">
    <text evidence="9">Nucleotidase that shows phosphatase activity on nucleoside 5'-monophosphates.</text>
</comment>
<keyword evidence="7 9" id="KW-0547">Nucleotide-binding</keyword>
<feature type="binding site" evidence="9">
    <location>
        <position position="9"/>
    </location>
    <ligand>
        <name>a divalent metal cation</name>
        <dbReference type="ChEBI" id="CHEBI:60240"/>
    </ligand>
</feature>
<protein>
    <recommendedName>
        <fullName evidence="9">5'-nucleotidase SurE</fullName>
        <ecNumber evidence="9">3.1.3.5</ecNumber>
    </recommendedName>
    <alternativeName>
        <fullName evidence="9">Nucleoside 5'-monophosphate phosphohydrolase</fullName>
    </alternativeName>
</protein>
<comment type="catalytic activity">
    <reaction evidence="1 9">
        <text>a ribonucleoside 5'-phosphate + H2O = a ribonucleoside + phosphate</text>
        <dbReference type="Rhea" id="RHEA:12484"/>
        <dbReference type="ChEBI" id="CHEBI:15377"/>
        <dbReference type="ChEBI" id="CHEBI:18254"/>
        <dbReference type="ChEBI" id="CHEBI:43474"/>
        <dbReference type="ChEBI" id="CHEBI:58043"/>
        <dbReference type="EC" id="3.1.3.5"/>
    </reaction>
</comment>
<dbReference type="SUPFAM" id="SSF64167">
    <property type="entry name" value="SurE-like"/>
    <property type="match status" value="1"/>
</dbReference>
<dbReference type="GO" id="GO:0008253">
    <property type="term" value="F:5'-nucleotidase activity"/>
    <property type="evidence" value="ECO:0007669"/>
    <property type="project" value="UniProtKB-UniRule"/>
</dbReference>
<dbReference type="GO" id="GO:0008254">
    <property type="term" value="F:3'-nucleotidase activity"/>
    <property type="evidence" value="ECO:0007669"/>
    <property type="project" value="TreeGrafter"/>
</dbReference>
<evidence type="ECO:0000256" key="4">
    <source>
        <dbReference type="ARBA" id="ARBA00011062"/>
    </source>
</evidence>
<dbReference type="Gene3D" id="3.40.1210.10">
    <property type="entry name" value="Survival protein SurE-like phosphatase/nucleotidase"/>
    <property type="match status" value="1"/>
</dbReference>
<organism evidence="11 12">
    <name type="scientific">Fluviicoccus keumensis</name>
    <dbReference type="NCBI Taxonomy" id="1435465"/>
    <lineage>
        <taxon>Bacteria</taxon>
        <taxon>Pseudomonadati</taxon>
        <taxon>Pseudomonadota</taxon>
        <taxon>Gammaproteobacteria</taxon>
        <taxon>Moraxellales</taxon>
        <taxon>Moraxellaceae</taxon>
        <taxon>Fluviicoccus</taxon>
    </lineage>
</organism>
<dbReference type="GO" id="GO:0005737">
    <property type="term" value="C:cytoplasm"/>
    <property type="evidence" value="ECO:0007669"/>
    <property type="project" value="UniProtKB-SubCell"/>
</dbReference>
<evidence type="ECO:0000256" key="2">
    <source>
        <dbReference type="ARBA" id="ARBA00001946"/>
    </source>
</evidence>
<dbReference type="Proteomes" id="UP000292423">
    <property type="component" value="Unassembled WGS sequence"/>
</dbReference>
<gene>
    <name evidence="9" type="primary">surE</name>
    <name evidence="11" type="ORF">EV700_2069</name>
</gene>
<dbReference type="OrthoDB" id="9780815at2"/>
<comment type="caution">
    <text evidence="11">The sequence shown here is derived from an EMBL/GenBank/DDBJ whole genome shotgun (WGS) entry which is preliminary data.</text>
</comment>
<evidence type="ECO:0000256" key="8">
    <source>
        <dbReference type="ARBA" id="ARBA00022801"/>
    </source>
</evidence>
<dbReference type="InterPro" id="IPR002828">
    <property type="entry name" value="SurE-like_Pase/nucleotidase"/>
</dbReference>
<evidence type="ECO:0000256" key="6">
    <source>
        <dbReference type="ARBA" id="ARBA00022723"/>
    </source>
</evidence>
<feature type="binding site" evidence="9">
    <location>
        <position position="8"/>
    </location>
    <ligand>
        <name>a divalent metal cation</name>
        <dbReference type="ChEBI" id="CHEBI:60240"/>
    </ligand>
</feature>
<evidence type="ECO:0000256" key="7">
    <source>
        <dbReference type="ARBA" id="ARBA00022741"/>
    </source>
</evidence>
<comment type="cofactor">
    <cofactor evidence="2">
        <name>Mg(2+)</name>
        <dbReference type="ChEBI" id="CHEBI:18420"/>
    </cofactor>
</comment>
<dbReference type="NCBIfam" id="TIGR00087">
    <property type="entry name" value="surE"/>
    <property type="match status" value="1"/>
</dbReference>
<accession>A0A4Q7Z4H6</accession>
<proteinExistence type="inferred from homology"/>
<dbReference type="GO" id="GO:0046872">
    <property type="term" value="F:metal ion binding"/>
    <property type="evidence" value="ECO:0007669"/>
    <property type="project" value="UniProtKB-UniRule"/>
</dbReference>
<evidence type="ECO:0000259" key="10">
    <source>
        <dbReference type="Pfam" id="PF01975"/>
    </source>
</evidence>
<evidence type="ECO:0000256" key="5">
    <source>
        <dbReference type="ARBA" id="ARBA00022490"/>
    </source>
</evidence>
<dbReference type="EMBL" id="SHKX01000012">
    <property type="protein sequence ID" value="RZU45250.1"/>
    <property type="molecule type" value="Genomic_DNA"/>
</dbReference>
<feature type="binding site" evidence="9">
    <location>
        <position position="39"/>
    </location>
    <ligand>
        <name>a divalent metal cation</name>
        <dbReference type="ChEBI" id="CHEBI:60240"/>
    </ligand>
</feature>
<dbReference type="PANTHER" id="PTHR30457">
    <property type="entry name" value="5'-NUCLEOTIDASE SURE"/>
    <property type="match status" value="1"/>
</dbReference>
<evidence type="ECO:0000313" key="11">
    <source>
        <dbReference type="EMBL" id="RZU45250.1"/>
    </source>
</evidence>
<evidence type="ECO:0000256" key="3">
    <source>
        <dbReference type="ARBA" id="ARBA00004496"/>
    </source>
</evidence>
<sequence>MRILLSNDDGVLAPGLAALAQALKNIAEVTVVAPESERSGFSSALTLDRPLRPLRLSNGFWSVNGTPADCVYLAVNGFFDQEPDMVISGINSGANLGDDVLYSGTVGAALEGRFLGKPSLAVSLCGASVKQYTEIEHYNTAANMVCELVQHWKELQLPVHNIINMNVPDLPQDEIRGFRLTRLGKRERGFSVSTVEDPRGRKAYWIGLAGNPNRNEPGTDFHAIDQGYVSLTPLQTDLTSHDALPALTEWLDRQQGK</sequence>
<keyword evidence="12" id="KW-1185">Reference proteome</keyword>
<dbReference type="NCBIfam" id="NF001489">
    <property type="entry name" value="PRK00346.1-3"/>
    <property type="match status" value="1"/>
</dbReference>
<comment type="cofactor">
    <cofactor evidence="9">
        <name>a divalent metal cation</name>
        <dbReference type="ChEBI" id="CHEBI:60240"/>
    </cofactor>
    <text evidence="9">Binds 1 divalent metal cation per subunit.</text>
</comment>
<dbReference type="InterPro" id="IPR036523">
    <property type="entry name" value="SurE-like_sf"/>
</dbReference>
<dbReference type="InterPro" id="IPR030048">
    <property type="entry name" value="SurE"/>
</dbReference>
<name>A0A4Q7Z4H6_9GAMM</name>